<evidence type="ECO:0008006" key="4">
    <source>
        <dbReference type="Google" id="ProtNLM"/>
    </source>
</evidence>
<name>A0A8K0XUK1_9AGAR</name>
<reference evidence="2" key="1">
    <citation type="journal article" date="2021" name="New Phytol.">
        <title>Evolutionary innovations through gain and loss of genes in the ectomycorrhizal Boletales.</title>
        <authorList>
            <person name="Wu G."/>
            <person name="Miyauchi S."/>
            <person name="Morin E."/>
            <person name="Kuo A."/>
            <person name="Drula E."/>
            <person name="Varga T."/>
            <person name="Kohler A."/>
            <person name="Feng B."/>
            <person name="Cao Y."/>
            <person name="Lipzen A."/>
            <person name="Daum C."/>
            <person name="Hundley H."/>
            <person name="Pangilinan J."/>
            <person name="Johnson J."/>
            <person name="Barry K."/>
            <person name="LaButti K."/>
            <person name="Ng V."/>
            <person name="Ahrendt S."/>
            <person name="Min B."/>
            <person name="Choi I.G."/>
            <person name="Park H."/>
            <person name="Plett J.M."/>
            <person name="Magnuson J."/>
            <person name="Spatafora J.W."/>
            <person name="Nagy L.G."/>
            <person name="Henrissat B."/>
            <person name="Grigoriev I.V."/>
            <person name="Yang Z.L."/>
            <person name="Xu J."/>
            <person name="Martin F.M."/>
        </authorList>
    </citation>
    <scope>NUCLEOTIDE SEQUENCE</scope>
    <source>
        <strain evidence="2">KKN 215</strain>
    </source>
</reference>
<evidence type="ECO:0000313" key="2">
    <source>
        <dbReference type="EMBL" id="KAH8107762.1"/>
    </source>
</evidence>
<dbReference type="AlphaFoldDB" id="A0A8K0XUK1"/>
<dbReference type="Proteomes" id="UP000813824">
    <property type="component" value="Unassembled WGS sequence"/>
</dbReference>
<organism evidence="2 3">
    <name type="scientific">Cristinia sonorae</name>
    <dbReference type="NCBI Taxonomy" id="1940300"/>
    <lineage>
        <taxon>Eukaryota</taxon>
        <taxon>Fungi</taxon>
        <taxon>Dikarya</taxon>
        <taxon>Basidiomycota</taxon>
        <taxon>Agaricomycotina</taxon>
        <taxon>Agaricomycetes</taxon>
        <taxon>Agaricomycetidae</taxon>
        <taxon>Agaricales</taxon>
        <taxon>Pleurotineae</taxon>
        <taxon>Stephanosporaceae</taxon>
        <taxon>Cristinia</taxon>
    </lineage>
</organism>
<feature type="compositionally biased region" description="Low complexity" evidence="1">
    <location>
        <begin position="50"/>
        <end position="77"/>
    </location>
</feature>
<comment type="caution">
    <text evidence="2">The sequence shown here is derived from an EMBL/GenBank/DDBJ whole genome shotgun (WGS) entry which is preliminary data.</text>
</comment>
<evidence type="ECO:0000256" key="1">
    <source>
        <dbReference type="SAM" id="MobiDB-lite"/>
    </source>
</evidence>
<keyword evidence="3" id="KW-1185">Reference proteome</keyword>
<feature type="region of interest" description="Disordered" evidence="1">
    <location>
        <begin position="645"/>
        <end position="665"/>
    </location>
</feature>
<accession>A0A8K0XUK1</accession>
<feature type="compositionally biased region" description="Pro residues" evidence="1">
    <location>
        <begin position="10"/>
        <end position="19"/>
    </location>
</feature>
<protein>
    <recommendedName>
        <fullName evidence="4">F-box domain-containing protein</fullName>
    </recommendedName>
</protein>
<feature type="compositionally biased region" description="Basic and acidic residues" evidence="1">
    <location>
        <begin position="810"/>
        <end position="837"/>
    </location>
</feature>
<dbReference type="EMBL" id="JAEVFJ010000001">
    <property type="protein sequence ID" value="KAH8107762.1"/>
    <property type="molecule type" value="Genomic_DNA"/>
</dbReference>
<gene>
    <name evidence="2" type="ORF">BXZ70DRAFT_1074201</name>
</gene>
<evidence type="ECO:0000313" key="3">
    <source>
        <dbReference type="Proteomes" id="UP000813824"/>
    </source>
</evidence>
<dbReference type="OrthoDB" id="3171058at2759"/>
<sequence>MPLFRSSQPASPPPPPPQTQSPSRSRSLFSRRRSPSPEPYATHGTNSDQSSRGGFFSRRRSSSSSGSSNHRSGSLGSDPTILAARQKVSDAEAFEREADRALGQARAAVRDAREHVRALEREALEDARRAKMKQAEAKTVLKAYFAPVESRIAHNTSFYALALSGSLTDNRLQSWTKHTMSADLQPEVAKVDATLMTTFHSSITTTPMESLDLSEGLSGPHPAEKGGCALLPNPTFDSTCLPTELWLEIFRFATYVPRSRDLTVVDPFAPERLPNFAWGVNNPVLSLRTKCAVVRVCKAWRAMATELLYEHVVVASVNRAKLIFRTLQKSAADTRIMAEQTISDTDRRQTLTLGHGQWIRHLEIRSCTRNTNKIPFLNLLANILTYCTNLQVLNGVWAAPVPKEFLAVLQIYHGRTLRGLGWEQTDAAYRSAARMAEAGAQDVPYSAVLSPRFLPNFLQLRVLDLRILPKNALMSTYNNDFGEDNLDDGNVSATVPSSNMPTTFAVPFPIMTLPRVTTLRLPTTPSMLNYAARISLPALRDLLLDASNVAPYHTHSPASPASHRVTTLTISLLLFLTTHGRALTSLELIPSISSTFKPSPYPLSPGLFLQPGVCPNLERLIYDCRERTMSYPVCVSTVMGIRGKTGKGSKGTPAMSPKVSPYTSPPPEPTDLAYLLTSNISTDLLSHPHRSLRLVAIRGLGISRLYPNRPTHTQAHLLSLLSARISGYLPGLETVRTAGFLVDTSTDGMARDIFIWWTERFEYMNVDLVDGEGVLWLYEEEAESSKGKGKDGDTVSVGEQGEVAMGINAELKDGSDASVGKDTDAETKEDSKDDVTRGIRVGDSTSKDHHSLIVESSLVDPAAKADPIAGTMVDASQVI</sequence>
<feature type="region of interest" description="Disordered" evidence="1">
    <location>
        <begin position="1"/>
        <end position="81"/>
    </location>
</feature>
<feature type="region of interest" description="Disordered" evidence="1">
    <location>
        <begin position="808"/>
        <end position="848"/>
    </location>
</feature>
<proteinExistence type="predicted"/>